<comment type="caution">
    <text evidence="2">The sequence shown here is derived from an EMBL/GenBank/DDBJ whole genome shotgun (WGS) entry which is preliminary data.</text>
</comment>
<feature type="region of interest" description="Disordered" evidence="1">
    <location>
        <begin position="1"/>
        <end position="75"/>
    </location>
</feature>
<gene>
    <name evidence="2" type="ORF">P7K49_023276</name>
</gene>
<feature type="compositionally biased region" description="Pro residues" evidence="1">
    <location>
        <begin position="59"/>
        <end position="69"/>
    </location>
</feature>
<sequence length="75" mass="7915">MQVTLHLHGEDFRLCQVGDPPADEPPKPPVNPHCPPDEVARTNQCLPANTPLKLGTDSPAPPKPLPPASVPGQQG</sequence>
<evidence type="ECO:0000313" key="2">
    <source>
        <dbReference type="EMBL" id="KAK2097825.1"/>
    </source>
</evidence>
<dbReference type="Proteomes" id="UP001266305">
    <property type="component" value="Unassembled WGS sequence"/>
</dbReference>
<organism evidence="2 3">
    <name type="scientific">Saguinus oedipus</name>
    <name type="common">Cotton-top tamarin</name>
    <name type="synonym">Oedipomidas oedipus</name>
    <dbReference type="NCBI Taxonomy" id="9490"/>
    <lineage>
        <taxon>Eukaryota</taxon>
        <taxon>Metazoa</taxon>
        <taxon>Chordata</taxon>
        <taxon>Craniata</taxon>
        <taxon>Vertebrata</taxon>
        <taxon>Euteleostomi</taxon>
        <taxon>Mammalia</taxon>
        <taxon>Eutheria</taxon>
        <taxon>Euarchontoglires</taxon>
        <taxon>Primates</taxon>
        <taxon>Haplorrhini</taxon>
        <taxon>Platyrrhini</taxon>
        <taxon>Cebidae</taxon>
        <taxon>Callitrichinae</taxon>
        <taxon>Saguinus</taxon>
    </lineage>
</organism>
<protein>
    <submittedName>
        <fullName evidence="2">Uncharacterized protein</fullName>
    </submittedName>
</protein>
<reference evidence="2 3" key="1">
    <citation type="submission" date="2023-05" db="EMBL/GenBank/DDBJ databases">
        <title>B98-5 Cell Line De Novo Hybrid Assembly: An Optical Mapping Approach.</title>
        <authorList>
            <person name="Kananen K."/>
            <person name="Auerbach J.A."/>
            <person name="Kautto E."/>
            <person name="Blachly J.S."/>
        </authorList>
    </citation>
    <scope>NUCLEOTIDE SEQUENCE [LARGE SCALE GENOMIC DNA]</scope>
    <source>
        <strain evidence="2">B95-8</strain>
        <tissue evidence="2">Cell line</tissue>
    </source>
</reference>
<accession>A0ABQ9UM18</accession>
<proteinExistence type="predicted"/>
<name>A0ABQ9UM18_SAGOE</name>
<keyword evidence="3" id="KW-1185">Reference proteome</keyword>
<dbReference type="EMBL" id="JASSZA010000011">
    <property type="protein sequence ID" value="KAK2097825.1"/>
    <property type="molecule type" value="Genomic_DNA"/>
</dbReference>
<evidence type="ECO:0000256" key="1">
    <source>
        <dbReference type="SAM" id="MobiDB-lite"/>
    </source>
</evidence>
<evidence type="ECO:0000313" key="3">
    <source>
        <dbReference type="Proteomes" id="UP001266305"/>
    </source>
</evidence>